<evidence type="ECO:0000256" key="2">
    <source>
        <dbReference type="ARBA" id="ARBA00023239"/>
    </source>
</evidence>
<evidence type="ECO:0000259" key="6">
    <source>
        <dbReference type="Pfam" id="PF04127"/>
    </source>
</evidence>
<accession>A0ABV5H3K7</accession>
<keyword evidence="2 3" id="KW-0456">Lyase</keyword>
<dbReference type="InterPro" id="IPR036551">
    <property type="entry name" value="Flavin_trans-like"/>
</dbReference>
<dbReference type="Pfam" id="PF04127">
    <property type="entry name" value="DFP"/>
    <property type="match status" value="1"/>
</dbReference>
<comment type="caution">
    <text evidence="3">Lacks conserved residue(s) required for the propagation of feature annotation.</text>
</comment>
<dbReference type="EMBL" id="JBHMFA010000017">
    <property type="protein sequence ID" value="MFB9106363.1"/>
    <property type="molecule type" value="Genomic_DNA"/>
</dbReference>
<keyword evidence="3 4" id="KW-0436">Ligase</keyword>
<dbReference type="Gene3D" id="3.40.50.10300">
    <property type="entry name" value="CoaB-like"/>
    <property type="match status" value="1"/>
</dbReference>
<comment type="pathway">
    <text evidence="3 4">Cofactor biosynthesis; coenzyme A biosynthesis; CoA from (R)-pantothenate: step 2/5.</text>
</comment>
<evidence type="ECO:0000256" key="3">
    <source>
        <dbReference type="HAMAP-Rule" id="MF_02225"/>
    </source>
</evidence>
<dbReference type="Proteomes" id="UP001589590">
    <property type="component" value="Unassembled WGS sequence"/>
</dbReference>
<feature type="binding site" evidence="3">
    <location>
        <position position="327"/>
    </location>
    <ligand>
        <name>CTP</name>
        <dbReference type="ChEBI" id="CHEBI:37563"/>
    </ligand>
</feature>
<sequence>MSILNGKNILLGITGGIAAYKTASLVRLLVKSGAQVKVIMTPSAKDFITPLTLSTLSKNPVHSTFTNEEDDNAIWNNHVDLGLWADVFVIAPATANTLSKMANGNSDNLLLATYLSAKCPVYFAPAMDLDMYKHPSSIASFSKLEAFGNIMIPAGTGELASGLVGEGRMAEPEDIVSFIENDILGNLPLHGKKVLITAGPTYEAIDPVRFIGNHSSGKMGFEIAKAAANLGAEVVLVSGPTHQKASHSLINVIPVVSAADMYQAVHEHFNTSNVAILSAAVADFTPKEVAHQKIKKKSDTLTLELGRTKDILASLGAAKTNQFLVGFALETNNELENAKGKLKKKNLNLIVLNSLNDKGAGFQGDTNKVTFIDDAGNITENSLKSKADVAIDLLNKIIEKTDA</sequence>
<dbReference type="SUPFAM" id="SSF102645">
    <property type="entry name" value="CoaB-like"/>
    <property type="match status" value="1"/>
</dbReference>
<comment type="similarity">
    <text evidence="3 4">In the C-terminal section; belongs to the PPC synthetase family.</text>
</comment>
<comment type="cofactor">
    <cofactor evidence="3">
        <name>Mg(2+)</name>
        <dbReference type="ChEBI" id="CHEBI:18420"/>
    </cofactor>
</comment>
<gene>
    <name evidence="3 7" type="primary">coaBC</name>
    <name evidence="7" type="ORF">ACFFU1_15765</name>
</gene>
<dbReference type="Gene3D" id="3.40.50.1950">
    <property type="entry name" value="Flavin prenyltransferase-like"/>
    <property type="match status" value="1"/>
</dbReference>
<dbReference type="Pfam" id="PF02441">
    <property type="entry name" value="Flavoprotein"/>
    <property type="match status" value="1"/>
</dbReference>
<dbReference type="GO" id="GO:0004633">
    <property type="term" value="F:phosphopantothenoylcysteine decarboxylase activity"/>
    <property type="evidence" value="ECO:0007669"/>
    <property type="project" value="UniProtKB-EC"/>
</dbReference>
<dbReference type="RefSeq" id="WP_290270237.1">
    <property type="nucleotide sequence ID" value="NZ_JAUFQP010000010.1"/>
</dbReference>
<comment type="function">
    <text evidence="3">Catalyzes two sequential steps in the biosynthesis of coenzyme A. In the first step cysteine is conjugated to 4'-phosphopantothenate to form 4-phosphopantothenoylcysteine. In the second step the latter compound is decarboxylated to form 4'-phosphopantotheine.</text>
</comment>
<protein>
    <recommendedName>
        <fullName evidence="3">Coenzyme A biosynthesis bifunctional protein CoaBC</fullName>
    </recommendedName>
    <alternativeName>
        <fullName evidence="3">DNA/pantothenate metabolism flavoprotein</fullName>
    </alternativeName>
    <alternativeName>
        <fullName evidence="3">Phosphopantothenoylcysteine synthetase/decarboxylase</fullName>
        <shortName evidence="3">PPCS-PPCDC</shortName>
    </alternativeName>
    <domain>
        <recommendedName>
            <fullName evidence="3">Phosphopantothenoylcysteine decarboxylase</fullName>
            <shortName evidence="3">PPC decarboxylase</shortName>
            <shortName evidence="3">PPC-DC</shortName>
            <ecNumber evidence="3">4.1.1.36</ecNumber>
        </recommendedName>
        <alternativeName>
            <fullName evidence="3">CoaC</fullName>
        </alternativeName>
    </domain>
    <domain>
        <recommendedName>
            <fullName evidence="3">Phosphopantothenate--cysteine ligase</fullName>
            <ecNumber evidence="3">6.3.2.5</ecNumber>
        </recommendedName>
        <alternativeName>
            <fullName evidence="3">CoaB</fullName>
        </alternativeName>
        <alternativeName>
            <fullName evidence="3">Phosphopantothenoylcysteine synthetase</fullName>
            <shortName evidence="3">PPC synthetase</shortName>
            <shortName evidence="3">PPC-S</shortName>
        </alternativeName>
    </domain>
</protein>
<comment type="function">
    <text evidence="4">Catalyzes two steps in the biosynthesis of coenzyme A. In the first step cysteine is conjugated to 4'-phosphopantothenate to form 4-phosphopantothenoylcysteine, in the latter compound is decarboxylated to form 4'-phosphopantotheine.</text>
</comment>
<dbReference type="EC" id="4.1.1.36" evidence="3"/>
<dbReference type="InterPro" id="IPR003382">
    <property type="entry name" value="Flavoprotein"/>
</dbReference>
<dbReference type="NCBIfam" id="TIGR00521">
    <property type="entry name" value="coaBC_dfp"/>
    <property type="match status" value="1"/>
</dbReference>
<feature type="binding site" evidence="3">
    <location>
        <position position="283"/>
    </location>
    <ligand>
        <name>CTP</name>
        <dbReference type="ChEBI" id="CHEBI:37563"/>
    </ligand>
</feature>
<dbReference type="InterPro" id="IPR005252">
    <property type="entry name" value="CoaBC"/>
</dbReference>
<feature type="binding site" evidence="3">
    <location>
        <position position="341"/>
    </location>
    <ligand>
        <name>CTP</name>
        <dbReference type="ChEBI" id="CHEBI:37563"/>
    </ligand>
</feature>
<keyword evidence="3" id="KW-0479">Metal-binding</keyword>
<keyword evidence="3 4" id="KW-0288">FMN</keyword>
<keyword evidence="1 3" id="KW-0210">Decarboxylase</keyword>
<evidence type="ECO:0000256" key="1">
    <source>
        <dbReference type="ARBA" id="ARBA00022793"/>
    </source>
</evidence>
<feature type="domain" description="DNA/pantothenate metabolism flavoprotein C-terminal" evidence="6">
    <location>
        <begin position="189"/>
        <end position="399"/>
    </location>
</feature>
<feature type="region of interest" description="Phosphopantothenate--cysteine ligase" evidence="3">
    <location>
        <begin position="194"/>
        <end position="403"/>
    </location>
</feature>
<keyword evidence="3" id="KW-0460">Magnesium</keyword>
<feature type="binding site" evidence="3">
    <location>
        <position position="293"/>
    </location>
    <ligand>
        <name>CTP</name>
        <dbReference type="ChEBI" id="CHEBI:37563"/>
    </ligand>
</feature>
<comment type="cofactor">
    <cofactor evidence="3">
        <name>FMN</name>
        <dbReference type="ChEBI" id="CHEBI:58210"/>
    </cofactor>
    <text evidence="3">Binds 1 FMN per subunit.</text>
</comment>
<feature type="region of interest" description="Phosphopantothenoylcysteine decarboxylase" evidence="3">
    <location>
        <begin position="1"/>
        <end position="193"/>
    </location>
</feature>
<feature type="binding site" evidence="3">
    <location>
        <position position="345"/>
    </location>
    <ligand>
        <name>CTP</name>
        <dbReference type="ChEBI" id="CHEBI:37563"/>
    </ligand>
</feature>
<dbReference type="InterPro" id="IPR007085">
    <property type="entry name" value="DNA/pantothenate-metab_flavo_C"/>
</dbReference>
<keyword evidence="8" id="KW-1185">Reference proteome</keyword>
<dbReference type="PANTHER" id="PTHR14359:SF6">
    <property type="entry name" value="PHOSPHOPANTOTHENOYLCYSTEINE DECARBOXYLASE"/>
    <property type="match status" value="1"/>
</dbReference>
<feature type="domain" description="Flavoprotein" evidence="5">
    <location>
        <begin position="7"/>
        <end position="180"/>
    </location>
</feature>
<comment type="catalytic activity">
    <reaction evidence="3 4">
        <text>(R)-4'-phosphopantothenate + L-cysteine + CTP = N-[(R)-4-phosphopantothenoyl]-L-cysteine + CMP + diphosphate + H(+)</text>
        <dbReference type="Rhea" id="RHEA:19397"/>
        <dbReference type="ChEBI" id="CHEBI:10986"/>
        <dbReference type="ChEBI" id="CHEBI:15378"/>
        <dbReference type="ChEBI" id="CHEBI:33019"/>
        <dbReference type="ChEBI" id="CHEBI:35235"/>
        <dbReference type="ChEBI" id="CHEBI:37563"/>
        <dbReference type="ChEBI" id="CHEBI:59458"/>
        <dbReference type="ChEBI" id="CHEBI:60377"/>
        <dbReference type="EC" id="6.3.2.5"/>
    </reaction>
</comment>
<dbReference type="GO" id="GO:0004632">
    <property type="term" value="F:phosphopantothenate--cysteine ligase activity"/>
    <property type="evidence" value="ECO:0007669"/>
    <property type="project" value="UniProtKB-EC"/>
</dbReference>
<name>A0ABV5H3K7_9FLAO</name>
<evidence type="ECO:0000313" key="7">
    <source>
        <dbReference type="EMBL" id="MFB9106363.1"/>
    </source>
</evidence>
<comment type="pathway">
    <text evidence="3 4">Cofactor biosynthesis; coenzyme A biosynthesis; CoA from (R)-pantothenate: step 3/5.</text>
</comment>
<dbReference type="InterPro" id="IPR035929">
    <property type="entry name" value="CoaB-like_sf"/>
</dbReference>
<evidence type="ECO:0000256" key="4">
    <source>
        <dbReference type="RuleBase" id="RU364078"/>
    </source>
</evidence>
<comment type="similarity">
    <text evidence="3 4">In the N-terminal section; belongs to the HFCD (homo-oligomeric flavin containing Cys decarboxylase) superfamily.</text>
</comment>
<evidence type="ECO:0000259" key="5">
    <source>
        <dbReference type="Pfam" id="PF02441"/>
    </source>
</evidence>
<keyword evidence="3 4" id="KW-0285">Flavoprotein</keyword>
<proteinExistence type="inferred from homology"/>
<dbReference type="EC" id="6.3.2.5" evidence="3"/>
<reference evidence="7 8" key="1">
    <citation type="submission" date="2024-09" db="EMBL/GenBank/DDBJ databases">
        <authorList>
            <person name="Sun Q."/>
            <person name="Mori K."/>
        </authorList>
    </citation>
    <scope>NUCLEOTIDE SEQUENCE [LARGE SCALE GENOMIC DNA]</scope>
    <source>
        <strain evidence="7 8">CECT 8300</strain>
    </source>
</reference>
<keyword evidence="3" id="KW-0511">Multifunctional enzyme</keyword>
<dbReference type="PANTHER" id="PTHR14359">
    <property type="entry name" value="HOMO-OLIGOMERIC FLAVIN CONTAINING CYS DECARBOXYLASE FAMILY"/>
    <property type="match status" value="1"/>
</dbReference>
<comment type="catalytic activity">
    <reaction evidence="3 4">
        <text>N-[(R)-4-phosphopantothenoyl]-L-cysteine + H(+) = (R)-4'-phosphopantetheine + CO2</text>
        <dbReference type="Rhea" id="RHEA:16793"/>
        <dbReference type="ChEBI" id="CHEBI:15378"/>
        <dbReference type="ChEBI" id="CHEBI:16526"/>
        <dbReference type="ChEBI" id="CHEBI:59458"/>
        <dbReference type="ChEBI" id="CHEBI:61723"/>
        <dbReference type="EC" id="4.1.1.36"/>
    </reaction>
</comment>
<dbReference type="HAMAP" id="MF_02225">
    <property type="entry name" value="CoaBC"/>
    <property type="match status" value="1"/>
</dbReference>
<comment type="caution">
    <text evidence="7">The sequence shown here is derived from an EMBL/GenBank/DDBJ whole genome shotgun (WGS) entry which is preliminary data.</text>
</comment>
<organism evidence="7 8">
    <name type="scientific">Algibacter miyuki</name>
    <dbReference type="NCBI Taxonomy" id="1306933"/>
    <lineage>
        <taxon>Bacteria</taxon>
        <taxon>Pseudomonadati</taxon>
        <taxon>Bacteroidota</taxon>
        <taxon>Flavobacteriia</taxon>
        <taxon>Flavobacteriales</taxon>
        <taxon>Flavobacteriaceae</taxon>
        <taxon>Algibacter</taxon>
    </lineage>
</organism>
<evidence type="ECO:0000313" key="8">
    <source>
        <dbReference type="Proteomes" id="UP001589590"/>
    </source>
</evidence>
<dbReference type="SUPFAM" id="SSF52507">
    <property type="entry name" value="Homo-oligomeric flavin-containing Cys decarboxylases, HFCD"/>
    <property type="match status" value="1"/>
</dbReference>